<dbReference type="InParanoid" id="B0X1H6"/>
<protein>
    <recommendedName>
        <fullName evidence="2">Metalloendopeptidase</fullName>
        <ecNumber evidence="2">3.4.24.-</ecNumber>
    </recommendedName>
</protein>
<dbReference type="PANTHER" id="PTHR10127">
    <property type="entry name" value="DISCOIDIN, CUB, EGF, LAMININ , AND ZINC METALLOPROTEASE DOMAIN CONTAINING"/>
    <property type="match status" value="1"/>
</dbReference>
<dbReference type="VEuPathDB" id="VectorBase:CPIJ013317"/>
<dbReference type="InterPro" id="IPR001506">
    <property type="entry name" value="Peptidase_M12A"/>
</dbReference>
<evidence type="ECO:0000256" key="2">
    <source>
        <dbReference type="RuleBase" id="RU361183"/>
    </source>
</evidence>
<feature type="signal peptide" evidence="2">
    <location>
        <begin position="1"/>
        <end position="19"/>
    </location>
</feature>
<dbReference type="OrthoDB" id="7763236at2759"/>
<dbReference type="HOGENOM" id="CLU_017286_5_0_1"/>
<keyword evidence="1 2" id="KW-0479">Metal-binding</keyword>
<dbReference type="Pfam" id="PF01400">
    <property type="entry name" value="Astacin"/>
    <property type="match status" value="1"/>
</dbReference>
<feature type="binding site" evidence="1">
    <location>
        <position position="183"/>
    </location>
    <ligand>
        <name>Zn(2+)</name>
        <dbReference type="ChEBI" id="CHEBI:29105"/>
        <note>catalytic</note>
    </ligand>
</feature>
<dbReference type="Gene3D" id="3.40.390.10">
    <property type="entry name" value="Collagenase (Catalytic Domain)"/>
    <property type="match status" value="1"/>
</dbReference>
<dbReference type="GO" id="GO:0006508">
    <property type="term" value="P:proteolysis"/>
    <property type="evidence" value="ECO:0007669"/>
    <property type="project" value="UniProtKB-KW"/>
</dbReference>
<dbReference type="InterPro" id="IPR006026">
    <property type="entry name" value="Peptidase_Metallo"/>
</dbReference>
<name>B0X1H6_CULQU</name>
<dbReference type="EC" id="3.4.24.-" evidence="2"/>
<comment type="caution">
    <text evidence="1">Lacks conserved residue(s) required for the propagation of feature annotation.</text>
</comment>
<reference evidence="5" key="2">
    <citation type="submission" date="2020-05" db="UniProtKB">
        <authorList>
            <consortium name="EnsemblMetazoa"/>
        </authorList>
    </citation>
    <scope>IDENTIFICATION</scope>
    <source>
        <strain evidence="5">JHB</strain>
    </source>
</reference>
<keyword evidence="1 2" id="KW-0645">Protease</keyword>
<keyword evidence="1" id="KW-1015">Disulfide bond</keyword>
<dbReference type="KEGG" id="cqu:CpipJ_CPIJ013317"/>
<keyword evidence="1 2" id="KW-0482">Metalloprotease</keyword>
<dbReference type="CDD" id="cd04280">
    <property type="entry name" value="ZnMc_astacin_like"/>
    <property type="match status" value="1"/>
</dbReference>
<sequence length="318" mass="35582">MNGLGVLLVLAAAAVGCLGHRDFRIPIKGKRNTTYFATTPHKAVGDRHRNCKRGVNKTHPFELGIGFYYQSDIMLKPSVAANAIPLGSDPNVRWPGAVVPYIITGTFTAAEKTIILQAMQQYTDNTCVRFIPRTTQANFITIDNSDTGCWSYVGRSLDNTYNHVNLQNPSCMTTGTVAHELMHAIGFYHEFTRPDRDDWVSIDTGALLTQYQTTAFYDANFAKMSYAQAELYGIPYYYGSVMHYSKWGGAASYSRPVMNNLKPWTGDFGNDITLTAPDILAINYMYCNETTYYDYDYESSSDDNTGCSDDDESSSYYN</sequence>
<feature type="disulfide bond" evidence="1">
    <location>
        <begin position="149"/>
        <end position="171"/>
    </location>
</feature>
<keyword evidence="1 2" id="KW-0378">Hydrolase</keyword>
<comment type="cofactor">
    <cofactor evidence="1 2">
        <name>Zn(2+)</name>
        <dbReference type="ChEBI" id="CHEBI:29105"/>
    </cofactor>
    <text evidence="1 2">Binds 1 zinc ion per subunit.</text>
</comment>
<evidence type="ECO:0000259" key="3">
    <source>
        <dbReference type="PROSITE" id="PS51864"/>
    </source>
</evidence>
<dbReference type="VEuPathDB" id="VectorBase:CQUJHB002820"/>
<dbReference type="eggNOG" id="KOG3714">
    <property type="taxonomic scope" value="Eukaryota"/>
</dbReference>
<dbReference type="Proteomes" id="UP000002320">
    <property type="component" value="Unassembled WGS sequence"/>
</dbReference>
<dbReference type="GO" id="GO:0004222">
    <property type="term" value="F:metalloendopeptidase activity"/>
    <property type="evidence" value="ECO:0007669"/>
    <property type="project" value="UniProtKB-UniRule"/>
</dbReference>
<dbReference type="InterPro" id="IPR024079">
    <property type="entry name" value="MetalloPept_cat_dom_sf"/>
</dbReference>
<organism>
    <name type="scientific">Culex quinquefasciatus</name>
    <name type="common">Southern house mosquito</name>
    <name type="synonym">Culex pungens</name>
    <dbReference type="NCBI Taxonomy" id="7176"/>
    <lineage>
        <taxon>Eukaryota</taxon>
        <taxon>Metazoa</taxon>
        <taxon>Ecdysozoa</taxon>
        <taxon>Arthropoda</taxon>
        <taxon>Hexapoda</taxon>
        <taxon>Insecta</taxon>
        <taxon>Pterygota</taxon>
        <taxon>Neoptera</taxon>
        <taxon>Endopterygota</taxon>
        <taxon>Diptera</taxon>
        <taxon>Nematocera</taxon>
        <taxon>Culicoidea</taxon>
        <taxon>Culicidae</taxon>
        <taxon>Culicinae</taxon>
        <taxon>Culicini</taxon>
        <taxon>Culex</taxon>
        <taxon>Culex</taxon>
    </lineage>
</organism>
<reference evidence="4" key="1">
    <citation type="submission" date="2007-03" db="EMBL/GenBank/DDBJ databases">
        <title>Annotation of Culex pipiens quinquefasciatus.</title>
        <authorList>
            <consortium name="The Broad Institute Genome Sequencing Platform"/>
            <person name="Atkinson P.W."/>
            <person name="Hemingway J."/>
            <person name="Christensen B.M."/>
            <person name="Higgs S."/>
            <person name="Kodira C."/>
            <person name="Hannick L."/>
            <person name="Megy K."/>
            <person name="O'Leary S."/>
            <person name="Pearson M."/>
            <person name="Haas B.J."/>
            <person name="Mauceli E."/>
            <person name="Wortman J.R."/>
            <person name="Lee N.H."/>
            <person name="Guigo R."/>
            <person name="Stanke M."/>
            <person name="Alvarado L."/>
            <person name="Amedeo P."/>
            <person name="Antoine C.H."/>
            <person name="Arensburger P."/>
            <person name="Bidwell S.L."/>
            <person name="Crawford M."/>
            <person name="Camaro F."/>
            <person name="Devon K."/>
            <person name="Engels R."/>
            <person name="Hammond M."/>
            <person name="Howarth C."/>
            <person name="Koehrsen M."/>
            <person name="Lawson D."/>
            <person name="Montgomery P."/>
            <person name="Nene V."/>
            <person name="Nusbaum C."/>
            <person name="Puiu D."/>
            <person name="Romero-Severson J."/>
            <person name="Severson D.W."/>
            <person name="Shumway M."/>
            <person name="Sisk P."/>
            <person name="Stolte C."/>
            <person name="Zeng Q."/>
            <person name="Eisenstadt E."/>
            <person name="Fraser-Liggett C."/>
            <person name="Strausberg R."/>
            <person name="Galagan J."/>
            <person name="Birren B."/>
            <person name="Collins F.H."/>
        </authorList>
    </citation>
    <scope>NUCLEOTIDE SEQUENCE [LARGE SCALE GENOMIC DNA]</scope>
    <source>
        <strain evidence="4">JHB</strain>
    </source>
</reference>
<keyword evidence="2" id="KW-0732">Signal</keyword>
<dbReference type="EMBL" id="DS232260">
    <property type="protein sequence ID" value="EDS38625.1"/>
    <property type="molecule type" value="Genomic_DNA"/>
</dbReference>
<evidence type="ECO:0000256" key="1">
    <source>
        <dbReference type="PROSITE-ProRule" id="PRU01211"/>
    </source>
</evidence>
<evidence type="ECO:0000313" key="5">
    <source>
        <dbReference type="EnsemblMetazoa" id="CPIJ013317-PA"/>
    </source>
</evidence>
<dbReference type="GO" id="GO:0008270">
    <property type="term" value="F:zinc ion binding"/>
    <property type="evidence" value="ECO:0007669"/>
    <property type="project" value="UniProtKB-UniRule"/>
</dbReference>
<feature type="domain" description="Peptidase M12A" evidence="3">
    <location>
        <begin position="82"/>
        <end position="288"/>
    </location>
</feature>
<feature type="active site" evidence="1">
    <location>
        <position position="180"/>
    </location>
</feature>
<evidence type="ECO:0000313" key="6">
    <source>
        <dbReference type="Proteomes" id="UP000002320"/>
    </source>
</evidence>
<evidence type="ECO:0000313" key="4">
    <source>
        <dbReference type="EMBL" id="EDS38625.1"/>
    </source>
</evidence>
<keyword evidence="6" id="KW-1185">Reference proteome</keyword>
<accession>B0X1H6</accession>
<proteinExistence type="predicted"/>
<dbReference type="PRINTS" id="PR00480">
    <property type="entry name" value="ASTACIN"/>
</dbReference>
<dbReference type="SUPFAM" id="SSF55486">
    <property type="entry name" value="Metalloproteases ('zincins'), catalytic domain"/>
    <property type="match status" value="1"/>
</dbReference>
<dbReference type="EnsemblMetazoa" id="CPIJ013317-RA">
    <property type="protein sequence ID" value="CPIJ013317-PA"/>
    <property type="gene ID" value="CPIJ013317"/>
</dbReference>
<dbReference type="PANTHER" id="PTHR10127:SF883">
    <property type="entry name" value="ZINC METALLOPROTEINASE NAS-8"/>
    <property type="match status" value="1"/>
</dbReference>
<dbReference type="InterPro" id="IPR034035">
    <property type="entry name" value="Astacin-like_dom"/>
</dbReference>
<dbReference type="AlphaFoldDB" id="B0X1H6"/>
<feature type="binding site" evidence="1">
    <location>
        <position position="189"/>
    </location>
    <ligand>
        <name>Zn(2+)</name>
        <dbReference type="ChEBI" id="CHEBI:29105"/>
        <note>catalytic</note>
    </ligand>
</feature>
<keyword evidence="1 2" id="KW-0862">Zinc</keyword>
<gene>
    <name evidence="5" type="primary">6046272</name>
    <name evidence="4" type="ORF">CpipJ_CPIJ013317</name>
</gene>
<dbReference type="SMART" id="SM00235">
    <property type="entry name" value="ZnMc"/>
    <property type="match status" value="1"/>
</dbReference>
<feature type="binding site" evidence="1">
    <location>
        <position position="179"/>
    </location>
    <ligand>
        <name>Zn(2+)</name>
        <dbReference type="ChEBI" id="CHEBI:29105"/>
        <note>catalytic</note>
    </ligand>
</feature>
<dbReference type="PROSITE" id="PS51864">
    <property type="entry name" value="ASTACIN"/>
    <property type="match status" value="1"/>
</dbReference>
<feature type="chain" id="PRO_5011325976" description="Metalloendopeptidase" evidence="2">
    <location>
        <begin position="20"/>
        <end position="318"/>
    </location>
</feature>